<keyword evidence="2" id="KW-1185">Reference proteome</keyword>
<accession>A0A7I8J1F0</accession>
<dbReference type="EMBL" id="CACRZD030000008">
    <property type="protein sequence ID" value="CAA6664046.1"/>
    <property type="molecule type" value="Genomic_DNA"/>
</dbReference>
<organism evidence="1">
    <name type="scientific">Spirodela intermedia</name>
    <name type="common">Intermediate duckweed</name>
    <dbReference type="NCBI Taxonomy" id="51605"/>
    <lineage>
        <taxon>Eukaryota</taxon>
        <taxon>Viridiplantae</taxon>
        <taxon>Streptophyta</taxon>
        <taxon>Embryophyta</taxon>
        <taxon>Tracheophyta</taxon>
        <taxon>Spermatophyta</taxon>
        <taxon>Magnoliopsida</taxon>
        <taxon>Liliopsida</taxon>
        <taxon>Araceae</taxon>
        <taxon>Lemnoideae</taxon>
        <taxon>Spirodela</taxon>
    </lineage>
</organism>
<reference evidence="1 2" key="1">
    <citation type="submission" date="2019-12" db="EMBL/GenBank/DDBJ databases">
        <authorList>
            <person name="Scholz U."/>
            <person name="Mascher M."/>
            <person name="Fiebig A."/>
        </authorList>
    </citation>
    <scope>NUCLEOTIDE SEQUENCE</scope>
</reference>
<evidence type="ECO:0000313" key="2">
    <source>
        <dbReference type="Proteomes" id="UP001189122"/>
    </source>
</evidence>
<evidence type="ECO:0000313" key="1">
    <source>
        <dbReference type="EMBL" id="CAA2624605.1"/>
    </source>
</evidence>
<sequence>MELEAVSWAQSNSNSSCNGNPIHAGNLLSHALAYDLPLEMVLDLWNVEVEASLRSLEDSPPAFFGWLGTHR</sequence>
<dbReference type="AlphaFoldDB" id="A0A7I8J1F0"/>
<dbReference type="EMBL" id="LR743595">
    <property type="protein sequence ID" value="CAA2624605.1"/>
    <property type="molecule type" value="Genomic_DNA"/>
</dbReference>
<dbReference type="Proteomes" id="UP001189122">
    <property type="component" value="Unassembled WGS sequence"/>
</dbReference>
<proteinExistence type="predicted"/>
<name>A0A7I8J1F0_SPIIN</name>
<gene>
    <name evidence="1" type="ORF">SI7747_08010435</name>
</gene>
<protein>
    <submittedName>
        <fullName evidence="1">Uncharacterized protein</fullName>
    </submittedName>
</protein>